<feature type="transmembrane region" description="Helical" evidence="6">
    <location>
        <begin position="12"/>
        <end position="32"/>
    </location>
</feature>
<feature type="transmembrane region" description="Helical" evidence="6">
    <location>
        <begin position="305"/>
        <end position="337"/>
    </location>
</feature>
<keyword evidence="3 6" id="KW-0812">Transmembrane</keyword>
<evidence type="ECO:0000313" key="7">
    <source>
        <dbReference type="EMBL" id="AKM78706.1"/>
    </source>
</evidence>
<evidence type="ECO:0000256" key="4">
    <source>
        <dbReference type="ARBA" id="ARBA00022989"/>
    </source>
</evidence>
<gene>
    <name evidence="7" type="ORF">UX70_C0001G1014</name>
</gene>
<feature type="transmembrane region" description="Helical" evidence="6">
    <location>
        <begin position="69"/>
        <end position="91"/>
    </location>
</feature>
<dbReference type="PANTHER" id="PTHR21716:SF4">
    <property type="entry name" value="TRANSMEMBRANE PROTEIN 245"/>
    <property type="match status" value="1"/>
</dbReference>
<keyword evidence="4 6" id="KW-1133">Transmembrane helix</keyword>
<dbReference type="Proteomes" id="UP000035656">
    <property type="component" value="Chromosome"/>
</dbReference>
<reference evidence="7 8" key="1">
    <citation type="journal article" date="2015" name="Nature">
        <title>rRNA introns, odd ribosomes, and small enigmatic genomes across a large radiation of phyla.</title>
        <authorList>
            <person name="Brown C.T."/>
            <person name="Hug L.A."/>
            <person name="Thomas B.C."/>
            <person name="Sharon I."/>
            <person name="Castelle C.J."/>
            <person name="Singh A."/>
            <person name="Wilkins M.J."/>
            <person name="Williams K.H."/>
            <person name="Banfield J.F."/>
        </authorList>
    </citation>
    <scope>NUCLEOTIDE SEQUENCE [LARGE SCALE GENOMIC DNA]</scope>
</reference>
<dbReference type="STRING" id="1619007.UX70_C0001G1014"/>
<feature type="transmembrane region" description="Helical" evidence="6">
    <location>
        <begin position="238"/>
        <end position="258"/>
    </location>
</feature>
<dbReference type="PATRIC" id="fig|1619007.4.peg.990"/>
<organism evidence="7 8">
    <name type="scientific">Candidatus Wolfebacteria bacterium GW2011_GWB1_47_1</name>
    <dbReference type="NCBI Taxonomy" id="1619007"/>
    <lineage>
        <taxon>Bacteria</taxon>
        <taxon>Candidatus Wolfeibacteriota</taxon>
    </lineage>
</organism>
<keyword evidence="5 6" id="KW-0472">Membrane</keyword>
<name>A0A0G4ASH6_9BACT</name>
<feature type="transmembrane region" description="Helical" evidence="6">
    <location>
        <begin position="263"/>
        <end position="285"/>
    </location>
</feature>
<evidence type="ECO:0008006" key="9">
    <source>
        <dbReference type="Google" id="ProtNLM"/>
    </source>
</evidence>
<dbReference type="AlphaFoldDB" id="A0A0G4ASH6"/>
<comment type="similarity">
    <text evidence="2">Belongs to the autoinducer-2 exporter (AI-2E) (TC 2.A.86) family.</text>
</comment>
<dbReference type="EMBL" id="CP011209">
    <property type="protein sequence ID" value="AKM78706.1"/>
    <property type="molecule type" value="Genomic_DNA"/>
</dbReference>
<proteinExistence type="inferred from homology"/>
<dbReference type="Pfam" id="PF01594">
    <property type="entry name" value="AI-2E_transport"/>
    <property type="match status" value="1"/>
</dbReference>
<dbReference type="PANTHER" id="PTHR21716">
    <property type="entry name" value="TRANSMEMBRANE PROTEIN"/>
    <property type="match status" value="1"/>
</dbReference>
<dbReference type="InterPro" id="IPR002549">
    <property type="entry name" value="AI-2E-like"/>
</dbReference>
<dbReference type="GO" id="GO:0016020">
    <property type="term" value="C:membrane"/>
    <property type="evidence" value="ECO:0007669"/>
    <property type="project" value="UniProtKB-SubCell"/>
</dbReference>
<evidence type="ECO:0000256" key="2">
    <source>
        <dbReference type="ARBA" id="ARBA00009773"/>
    </source>
</evidence>
<evidence type="ECO:0000313" key="8">
    <source>
        <dbReference type="Proteomes" id="UP000035656"/>
    </source>
</evidence>
<evidence type="ECO:0000256" key="1">
    <source>
        <dbReference type="ARBA" id="ARBA00004141"/>
    </source>
</evidence>
<feature type="transmembrane region" description="Helical" evidence="6">
    <location>
        <begin position="213"/>
        <end position="232"/>
    </location>
</feature>
<dbReference type="KEGG" id="pwo:UX70_C0001G1014"/>
<evidence type="ECO:0000256" key="3">
    <source>
        <dbReference type="ARBA" id="ARBA00022692"/>
    </source>
</evidence>
<protein>
    <recommendedName>
        <fullName evidence="9">Permease</fullName>
    </recommendedName>
</protein>
<comment type="subcellular location">
    <subcellularLocation>
        <location evidence="1">Membrane</location>
        <topology evidence="1">Multi-pass membrane protein</topology>
    </subcellularLocation>
</comment>
<evidence type="ECO:0000256" key="5">
    <source>
        <dbReference type="ARBA" id="ARBA00023136"/>
    </source>
</evidence>
<evidence type="ECO:0000256" key="6">
    <source>
        <dbReference type="SAM" id="Phobius"/>
    </source>
</evidence>
<accession>A0A0G4ASH6</accession>
<feature type="transmembrane region" description="Helical" evidence="6">
    <location>
        <begin position="151"/>
        <end position="173"/>
    </location>
</feature>
<sequence length="350" mass="37766">MLNSKNVTKEKLQHNFFFFLLAIMTIAGLFLLSPYADVFFVAIMFAILFKPMHRGILSAFRGRKTLSALVATLTVLLVVLIPLSFFGFQIFEEAKDLYIVIANSDLQTNGAANIGNALQRYAPQLAPALSADIGQYIVKGLQWVVTNLSTVFSSAVAIVVNFLLILFTLFFLFRDESVFRKTILALSPLEDAHNEELLNKVELAIASVTKGTLIVSLLQGVLTGIGFAVVGIPNPVLWASIAAFAAMIPAVGTGLVIVPAVAFLFVTGHVVLATVLAIWGFGIVGTVDNVVRPALIGKGINIHPLLILFSALGGLNFFGIIGFFVGPVVLAVLFALFEMYPKIVQNHEGE</sequence>